<dbReference type="CDD" id="cd04301">
    <property type="entry name" value="NAT_SF"/>
    <property type="match status" value="1"/>
</dbReference>
<dbReference type="Gene3D" id="3.40.630.30">
    <property type="match status" value="1"/>
</dbReference>
<dbReference type="InterPro" id="IPR006464">
    <property type="entry name" value="AcTrfase_RimI/Ard1"/>
</dbReference>
<keyword evidence="4" id="KW-0012">Acyltransferase</keyword>
<comment type="catalytic activity">
    <reaction evidence="5">
        <text>N-terminal L-alanyl-[ribosomal protein bS18] + acetyl-CoA = N-terminal N(alpha)-acetyl-L-alanyl-[ribosomal protein bS18] + CoA + H(+)</text>
        <dbReference type="Rhea" id="RHEA:43756"/>
        <dbReference type="Rhea" id="RHEA-COMP:10676"/>
        <dbReference type="Rhea" id="RHEA-COMP:10677"/>
        <dbReference type="ChEBI" id="CHEBI:15378"/>
        <dbReference type="ChEBI" id="CHEBI:57287"/>
        <dbReference type="ChEBI" id="CHEBI:57288"/>
        <dbReference type="ChEBI" id="CHEBI:64718"/>
        <dbReference type="ChEBI" id="CHEBI:83683"/>
        <dbReference type="EC" id="2.3.1.266"/>
    </reaction>
</comment>
<dbReference type="SUPFAM" id="SSF55729">
    <property type="entry name" value="Acyl-CoA N-acyltransferases (Nat)"/>
    <property type="match status" value="1"/>
</dbReference>
<keyword evidence="3 7" id="KW-0808">Transferase</keyword>
<feature type="domain" description="N-acetyltransferase" evidence="6">
    <location>
        <begin position="6"/>
        <end position="154"/>
    </location>
</feature>
<dbReference type="NCBIfam" id="TIGR01575">
    <property type="entry name" value="rimI"/>
    <property type="match status" value="1"/>
</dbReference>
<dbReference type="GO" id="GO:0005737">
    <property type="term" value="C:cytoplasm"/>
    <property type="evidence" value="ECO:0007669"/>
    <property type="project" value="UniProtKB-SubCell"/>
</dbReference>
<dbReference type="RefSeq" id="WP_245781526.1">
    <property type="nucleotide sequence ID" value="NZ_FPAQ01000020.1"/>
</dbReference>
<evidence type="ECO:0000256" key="1">
    <source>
        <dbReference type="ARBA" id="ARBA00005395"/>
    </source>
</evidence>
<name>A0A1I7ATX7_9GAMM</name>
<evidence type="ECO:0000256" key="4">
    <source>
        <dbReference type="ARBA" id="ARBA00023315"/>
    </source>
</evidence>
<evidence type="ECO:0000256" key="5">
    <source>
        <dbReference type="RuleBase" id="RU363094"/>
    </source>
</evidence>
<dbReference type="PANTHER" id="PTHR43420:SF12">
    <property type="entry name" value="N-ACETYLTRANSFERASE DOMAIN-CONTAINING PROTEIN"/>
    <property type="match status" value="1"/>
</dbReference>
<organism evidence="7 8">
    <name type="scientific">Halomonas saccharevitans</name>
    <dbReference type="NCBI Taxonomy" id="416872"/>
    <lineage>
        <taxon>Bacteria</taxon>
        <taxon>Pseudomonadati</taxon>
        <taxon>Pseudomonadota</taxon>
        <taxon>Gammaproteobacteria</taxon>
        <taxon>Oceanospirillales</taxon>
        <taxon>Halomonadaceae</taxon>
        <taxon>Halomonas</taxon>
    </lineage>
</organism>
<dbReference type="EC" id="2.3.1.266" evidence="5"/>
<protein>
    <recommendedName>
        <fullName evidence="5">[Ribosomal protein bS18]-alanine N-acetyltransferase</fullName>
        <ecNumber evidence="5">2.3.1.266</ecNumber>
    </recommendedName>
</protein>
<evidence type="ECO:0000259" key="6">
    <source>
        <dbReference type="PROSITE" id="PS51186"/>
    </source>
</evidence>
<evidence type="ECO:0000313" key="8">
    <source>
        <dbReference type="Proteomes" id="UP000199594"/>
    </source>
</evidence>
<reference evidence="7 8" key="1">
    <citation type="submission" date="2016-10" db="EMBL/GenBank/DDBJ databases">
        <authorList>
            <person name="de Groot N.N."/>
        </authorList>
    </citation>
    <scope>NUCLEOTIDE SEQUENCE [LARGE SCALE GENOMIC DNA]</scope>
    <source>
        <strain evidence="7 8">CGMCC 1.6493</strain>
    </source>
</reference>
<dbReference type="InterPro" id="IPR050680">
    <property type="entry name" value="YpeA/RimI_acetyltransf"/>
</dbReference>
<dbReference type="Pfam" id="PF00583">
    <property type="entry name" value="Acetyltransf_1"/>
    <property type="match status" value="1"/>
</dbReference>
<comment type="function">
    <text evidence="5">Acetylates the N-terminal alanine of ribosomal protein bS18.</text>
</comment>
<dbReference type="PANTHER" id="PTHR43420">
    <property type="entry name" value="ACETYLTRANSFERASE"/>
    <property type="match status" value="1"/>
</dbReference>
<dbReference type="InterPro" id="IPR016181">
    <property type="entry name" value="Acyl_CoA_acyltransferase"/>
</dbReference>
<evidence type="ECO:0000313" key="7">
    <source>
        <dbReference type="EMBL" id="SFT78337.1"/>
    </source>
</evidence>
<dbReference type="AlphaFoldDB" id="A0A1I7ATX7"/>
<dbReference type="PROSITE" id="PS51186">
    <property type="entry name" value="GNAT"/>
    <property type="match status" value="1"/>
</dbReference>
<dbReference type="Proteomes" id="UP000199594">
    <property type="component" value="Unassembled WGS sequence"/>
</dbReference>
<evidence type="ECO:0000256" key="3">
    <source>
        <dbReference type="ARBA" id="ARBA00022679"/>
    </source>
</evidence>
<sequence length="154" mass="16939">MRPTEAMLRPLGMEDLAALTTLEQAGQHDSWTPAQLEAALADPEARVVGVEQDERLVGHAVVVRLPFDAELQAIMVAGDRRRQGLAGRLLEAVIEAAKGWDAERLLLEVRASNDAAIGLYRRAGFNEDGRRRGYYPPLAGRDREDALLMSRPLA</sequence>
<dbReference type="InterPro" id="IPR000182">
    <property type="entry name" value="GNAT_dom"/>
</dbReference>
<dbReference type="GO" id="GO:0008999">
    <property type="term" value="F:protein-N-terminal-alanine acetyltransferase activity"/>
    <property type="evidence" value="ECO:0007669"/>
    <property type="project" value="UniProtKB-EC"/>
</dbReference>
<accession>A0A1I7ATX7</accession>
<keyword evidence="2 5" id="KW-0963">Cytoplasm</keyword>
<gene>
    <name evidence="7" type="ORF">SAMN04487956_12019</name>
</gene>
<comment type="similarity">
    <text evidence="1 5">Belongs to the acetyltransferase family. RimI subfamily.</text>
</comment>
<dbReference type="EMBL" id="FPAQ01000020">
    <property type="protein sequence ID" value="SFT78337.1"/>
    <property type="molecule type" value="Genomic_DNA"/>
</dbReference>
<evidence type="ECO:0000256" key="2">
    <source>
        <dbReference type="ARBA" id="ARBA00022490"/>
    </source>
</evidence>
<comment type="subcellular location">
    <subcellularLocation>
        <location evidence="5">Cytoplasm</location>
    </subcellularLocation>
</comment>
<proteinExistence type="inferred from homology"/>